<dbReference type="Gene3D" id="3.40.50.300">
    <property type="entry name" value="P-loop containing nucleotide triphosphate hydrolases"/>
    <property type="match status" value="1"/>
</dbReference>
<dbReference type="SUPFAM" id="SSF52540">
    <property type="entry name" value="P-loop containing nucleoside triphosphate hydrolases"/>
    <property type="match status" value="2"/>
</dbReference>
<proteinExistence type="predicted"/>
<accession>A0A524RRT7</accession>
<evidence type="ECO:0000313" key="2">
    <source>
        <dbReference type="EMBL" id="TGH19202.1"/>
    </source>
</evidence>
<comment type="caution">
    <text evidence="2">The sequence shown here is derived from an EMBL/GenBank/DDBJ whole genome shotgun (WGS) entry which is preliminary data.</text>
</comment>
<dbReference type="Proteomes" id="UP000315454">
    <property type="component" value="Unassembled WGS sequence"/>
</dbReference>
<reference evidence="2 3" key="1">
    <citation type="journal article" date="2019" name="mSystems">
        <title>Life at home and on the roam: Genomic adaptions reflect the dual lifestyle of an intracellular, facultative symbiont.</title>
        <authorList>
            <person name="Burgsdorf I."/>
        </authorList>
    </citation>
    <scope>NUCLEOTIDE SEQUENCE [LARGE SCALE GENOMIC DNA]</scope>
    <source>
        <strain evidence="2">277cI</strain>
    </source>
</reference>
<evidence type="ECO:0008006" key="4">
    <source>
        <dbReference type="Google" id="ProtNLM"/>
    </source>
</evidence>
<gene>
    <name evidence="2" type="ORF">ERJ68_08520</name>
</gene>
<protein>
    <recommendedName>
        <fullName evidence="4">Orc1-like AAA ATPase domain-containing protein</fullName>
    </recommendedName>
</protein>
<feature type="region of interest" description="Disordered" evidence="1">
    <location>
        <begin position="393"/>
        <end position="417"/>
    </location>
</feature>
<name>A0A524RRT7_9CHRO</name>
<dbReference type="InterPro" id="IPR027417">
    <property type="entry name" value="P-loop_NTPase"/>
</dbReference>
<organism evidence="2 3">
    <name type="scientific">Aphanocapsa feldmannii 277cI</name>
    <dbReference type="NCBI Taxonomy" id="2507554"/>
    <lineage>
        <taxon>Bacteria</taxon>
        <taxon>Bacillati</taxon>
        <taxon>Cyanobacteriota</taxon>
        <taxon>Cyanophyceae</taxon>
        <taxon>Oscillatoriophycideae</taxon>
        <taxon>Chroococcales</taxon>
        <taxon>Microcystaceae</taxon>
        <taxon>Aphanocapsa</taxon>
    </lineage>
</organism>
<dbReference type="EMBL" id="SRMN01000159">
    <property type="protein sequence ID" value="TGH19202.1"/>
    <property type="molecule type" value="Genomic_DNA"/>
</dbReference>
<dbReference type="AlphaFoldDB" id="A0A524RRT7"/>
<evidence type="ECO:0000313" key="3">
    <source>
        <dbReference type="Proteomes" id="UP000315454"/>
    </source>
</evidence>
<evidence type="ECO:0000256" key="1">
    <source>
        <dbReference type="SAM" id="MobiDB-lite"/>
    </source>
</evidence>
<sequence length="548" mass="62713">MLKSVARDTTNRQAQGAVLIGEPGAGKTHLMMRLAEEVLSSNRLLFIRQPNQADSVLFHIYSRTLESLMEEVGDGSHSQLDLLLIRSIRSILSAGDPSTKIEREILAALNAENLDRLGQEGSRNHRERWDRIETRLLNWWTYSGFGPQILRGLLRVFRHTDRRYRDSCRRWLATGEYEPVGQELEGLGPWSEEQRREEFSLQALQVIGRLCCLDKPLILVFDQLEGLWDEGNHPVLLKFWEAIKELFTHVPYALILNIFFPDRWQQFQHDFDGSIIDRVAQQVIQLESPRPDQIEKILNLRLKPLEATALELFSSAELESITRQASIRKCLNRARAVFEHHVRQVPLPPPSPPPAVESHPKGGLVANQNFQQQWDHILQHLERLEKRVERLESGQTVSAGIDRTSSKSAASRQNLDRNEIFNTEVGLPAAGLREEPSGPESNGTAYEELFRPYRDSALDTLRRRWKQPRIIDGSDDAGKLNQIIRLGYKKIRPLELGNLRLGRNRRLPDNILIKTPEAQRCIAFLHVANGNSVGSRLRNLNTLVLDHP</sequence>